<dbReference type="PANTHER" id="PTHR39962">
    <property type="entry name" value="BLL4848 PROTEIN"/>
    <property type="match status" value="1"/>
</dbReference>
<evidence type="ECO:0000259" key="2">
    <source>
        <dbReference type="Pfam" id="PF17930"/>
    </source>
</evidence>
<comment type="caution">
    <text evidence="3">The sequence shown here is derived from an EMBL/GenBank/DDBJ whole genome shotgun (WGS) entry which is preliminary data.</text>
</comment>
<organism evidence="3 4">
    <name type="scientific">Chelatococcus reniformis</name>
    <dbReference type="NCBI Taxonomy" id="1494448"/>
    <lineage>
        <taxon>Bacteria</taxon>
        <taxon>Pseudomonadati</taxon>
        <taxon>Pseudomonadota</taxon>
        <taxon>Alphaproteobacteria</taxon>
        <taxon>Hyphomicrobiales</taxon>
        <taxon>Chelatococcaceae</taxon>
        <taxon>Chelatococcus</taxon>
    </lineage>
</organism>
<dbReference type="InterPro" id="IPR041255">
    <property type="entry name" value="LpxI_N"/>
</dbReference>
<dbReference type="AlphaFoldDB" id="A0A916UE68"/>
<evidence type="ECO:0000313" key="4">
    <source>
        <dbReference type="Proteomes" id="UP000637002"/>
    </source>
</evidence>
<dbReference type="EMBL" id="BMGG01000005">
    <property type="protein sequence ID" value="GGC69488.1"/>
    <property type="molecule type" value="Genomic_DNA"/>
</dbReference>
<name>A0A916UE68_9HYPH</name>
<dbReference type="Gene3D" id="3.40.140.80">
    <property type="match status" value="1"/>
</dbReference>
<dbReference type="RefSeq" id="WP_188609994.1">
    <property type="nucleotide sequence ID" value="NZ_BMGG01000005.1"/>
</dbReference>
<evidence type="ECO:0000313" key="3">
    <source>
        <dbReference type="EMBL" id="GGC69488.1"/>
    </source>
</evidence>
<proteinExistence type="predicted"/>
<dbReference type="InterPro" id="IPR043167">
    <property type="entry name" value="LpxI_C_sf"/>
</dbReference>
<reference evidence="3" key="1">
    <citation type="journal article" date="2014" name="Int. J. Syst. Evol. Microbiol.">
        <title>Complete genome sequence of Corynebacterium casei LMG S-19264T (=DSM 44701T), isolated from a smear-ripened cheese.</title>
        <authorList>
            <consortium name="US DOE Joint Genome Institute (JGI-PGF)"/>
            <person name="Walter F."/>
            <person name="Albersmeier A."/>
            <person name="Kalinowski J."/>
            <person name="Ruckert C."/>
        </authorList>
    </citation>
    <scope>NUCLEOTIDE SEQUENCE</scope>
    <source>
        <strain evidence="3">CGMCC 1.12919</strain>
    </source>
</reference>
<gene>
    <name evidence="3" type="ORF">GCM10010994_30090</name>
</gene>
<dbReference type="Proteomes" id="UP000637002">
    <property type="component" value="Unassembled WGS sequence"/>
</dbReference>
<dbReference type="InterPro" id="IPR010415">
    <property type="entry name" value="LpxI_C"/>
</dbReference>
<keyword evidence="4" id="KW-1185">Reference proteome</keyword>
<dbReference type="Pfam" id="PF17930">
    <property type="entry name" value="LpxI_N"/>
    <property type="match status" value="1"/>
</dbReference>
<reference evidence="3" key="2">
    <citation type="submission" date="2020-09" db="EMBL/GenBank/DDBJ databases">
        <authorList>
            <person name="Sun Q."/>
            <person name="Zhou Y."/>
        </authorList>
    </citation>
    <scope>NUCLEOTIDE SEQUENCE</scope>
    <source>
        <strain evidence="3">CGMCC 1.12919</strain>
    </source>
</reference>
<feature type="domain" description="LpxI N-terminal" evidence="2">
    <location>
        <begin position="8"/>
        <end position="137"/>
    </location>
</feature>
<dbReference type="InterPro" id="IPR053174">
    <property type="entry name" value="LpxI"/>
</dbReference>
<evidence type="ECO:0000259" key="1">
    <source>
        <dbReference type="Pfam" id="PF06230"/>
    </source>
</evidence>
<protein>
    <recommendedName>
        <fullName evidence="5">DUF1009 domain-containing protein</fullName>
    </recommendedName>
</protein>
<dbReference type="Gene3D" id="3.40.50.20">
    <property type="match status" value="1"/>
</dbReference>
<sequence>MSAADGGVAILAGGGALPRELADRLAVRGRAVRILALRGFADRGTLRRAECAFDIVDALGIIRRLHAWRPAAVVLVGVVHRPTPRALLGAVAAAYRNRDFLLPIMRAGDDRLLRTVVGLFEREGFTVEGIATLAPELLAGVGVFGRVEPTAASRAAIGLGVRCLTALSPFDVGQAAVVAGSRIAAVEGPEGTDAMIARAQRLGRTSRLHGGEGGPVLVKMAKAGQDLRVDLPAIGPDTVRRAARAGFSGIAVGAGATLVIDRATTIEEADRRGLFVVGVDTAQDVPGEMSE</sequence>
<dbReference type="Pfam" id="PF06230">
    <property type="entry name" value="LpxI_C"/>
    <property type="match status" value="1"/>
</dbReference>
<feature type="domain" description="LpxI C-terminal" evidence="1">
    <location>
        <begin position="142"/>
        <end position="277"/>
    </location>
</feature>
<accession>A0A916UE68</accession>
<evidence type="ECO:0008006" key="5">
    <source>
        <dbReference type="Google" id="ProtNLM"/>
    </source>
</evidence>
<dbReference type="PANTHER" id="PTHR39962:SF1">
    <property type="entry name" value="LPXI FAMILY PROTEIN"/>
    <property type="match status" value="1"/>
</dbReference>